<dbReference type="InterPro" id="IPR052340">
    <property type="entry name" value="RNase_Y/CdgJ"/>
</dbReference>
<dbReference type="Proteomes" id="UP001501788">
    <property type="component" value="Unassembled WGS sequence"/>
</dbReference>
<accession>A0ABP8LJ53</accession>
<name>A0ABP8LJ53_9BURK</name>
<dbReference type="PANTHER" id="PTHR33525:SF3">
    <property type="entry name" value="RIBONUCLEASE Y"/>
    <property type="match status" value="1"/>
</dbReference>
<sequence length="273" mass="30171">MPMASEFLENVQLPTMPDVAKELIATMRDEDIPFEKVRAAISRDPALTAKLIRLANSARFGLPRQVASLDDAITMTGLNQVRTLALAACMSGVFKDAEGVDAKAFWQESMAIAGYAQWLARTLGSDVQQSWLAGFVVRLGELIIAQKAPEQIPAIEQLPRHAGVRWERERSLLGFSEAQVTAALARQWRFPDTLVRALETADDPLEHRPFCRLGGILHVAMLLAEIGLEEPKSPADTIASLPEELKRTLQLDSEWLAEHLPPVANFVDVDIRS</sequence>
<dbReference type="SUPFAM" id="SSF109604">
    <property type="entry name" value="HD-domain/PDEase-like"/>
    <property type="match status" value="1"/>
</dbReference>
<gene>
    <name evidence="2" type="ORF">GCM10023090_30930</name>
</gene>
<proteinExistence type="predicted"/>
<dbReference type="Gene3D" id="1.10.3210.10">
    <property type="entry name" value="Hypothetical protein af1432"/>
    <property type="match status" value="1"/>
</dbReference>
<dbReference type="InterPro" id="IPR013976">
    <property type="entry name" value="HDOD"/>
</dbReference>
<dbReference type="PANTHER" id="PTHR33525">
    <property type="match status" value="1"/>
</dbReference>
<organism evidence="2 3">
    <name type="scientific">Acidovorax lacteus</name>
    <dbReference type="NCBI Taxonomy" id="1924988"/>
    <lineage>
        <taxon>Bacteria</taxon>
        <taxon>Pseudomonadati</taxon>
        <taxon>Pseudomonadota</taxon>
        <taxon>Betaproteobacteria</taxon>
        <taxon>Burkholderiales</taxon>
        <taxon>Comamonadaceae</taxon>
        <taxon>Acidovorax</taxon>
    </lineage>
</organism>
<dbReference type="RefSeq" id="WP_345067328.1">
    <property type="nucleotide sequence ID" value="NZ_BAABEX010000030.1"/>
</dbReference>
<comment type="caution">
    <text evidence="2">The sequence shown here is derived from an EMBL/GenBank/DDBJ whole genome shotgun (WGS) entry which is preliminary data.</text>
</comment>
<evidence type="ECO:0000313" key="2">
    <source>
        <dbReference type="EMBL" id="GAA4430023.1"/>
    </source>
</evidence>
<keyword evidence="3" id="KW-1185">Reference proteome</keyword>
<dbReference type="PROSITE" id="PS51833">
    <property type="entry name" value="HDOD"/>
    <property type="match status" value="1"/>
</dbReference>
<reference evidence="3" key="1">
    <citation type="journal article" date="2019" name="Int. J. Syst. Evol. Microbiol.">
        <title>The Global Catalogue of Microorganisms (GCM) 10K type strain sequencing project: providing services to taxonomists for standard genome sequencing and annotation.</title>
        <authorList>
            <consortium name="The Broad Institute Genomics Platform"/>
            <consortium name="The Broad Institute Genome Sequencing Center for Infectious Disease"/>
            <person name="Wu L."/>
            <person name="Ma J."/>
        </authorList>
    </citation>
    <scope>NUCLEOTIDE SEQUENCE [LARGE SCALE GENOMIC DNA]</scope>
    <source>
        <strain evidence="3">JCM 31890</strain>
    </source>
</reference>
<dbReference type="EMBL" id="BAABEX010000030">
    <property type="protein sequence ID" value="GAA4430023.1"/>
    <property type="molecule type" value="Genomic_DNA"/>
</dbReference>
<protein>
    <submittedName>
        <fullName evidence="2">HDOD domain-containing protein</fullName>
    </submittedName>
</protein>
<dbReference type="Pfam" id="PF08668">
    <property type="entry name" value="HDOD"/>
    <property type="match status" value="1"/>
</dbReference>
<evidence type="ECO:0000259" key="1">
    <source>
        <dbReference type="PROSITE" id="PS51833"/>
    </source>
</evidence>
<feature type="domain" description="HDOD" evidence="1">
    <location>
        <begin position="13"/>
        <end position="204"/>
    </location>
</feature>
<evidence type="ECO:0000313" key="3">
    <source>
        <dbReference type="Proteomes" id="UP001501788"/>
    </source>
</evidence>